<evidence type="ECO:0000259" key="15">
    <source>
        <dbReference type="PROSITE" id="PS51217"/>
    </source>
</evidence>
<dbReference type="PROSITE" id="PS50817">
    <property type="entry name" value="INTEIN_N_TER"/>
    <property type="match status" value="1"/>
</dbReference>
<dbReference type="CDD" id="cd18807">
    <property type="entry name" value="SF1_C_UvrD"/>
    <property type="match status" value="1"/>
</dbReference>
<evidence type="ECO:0000313" key="16">
    <source>
        <dbReference type="EMBL" id="ACI99429.1"/>
    </source>
</evidence>
<evidence type="ECO:0000256" key="13">
    <source>
        <dbReference type="SAM" id="MobiDB-lite"/>
    </source>
</evidence>
<dbReference type="SUPFAM" id="SSF52540">
    <property type="entry name" value="P-loop containing nucleoside triphosphate hydrolases"/>
    <property type="match status" value="3"/>
</dbReference>
<feature type="binding site" evidence="12">
    <location>
        <begin position="61"/>
        <end position="68"/>
    </location>
    <ligand>
        <name>ATP</name>
        <dbReference type="ChEBI" id="CHEBI:30616"/>
    </ligand>
</feature>
<dbReference type="GO" id="GO:0005524">
    <property type="term" value="F:ATP binding"/>
    <property type="evidence" value="ECO:0007669"/>
    <property type="project" value="UniProtKB-UniRule"/>
</dbReference>
<dbReference type="GO" id="GO:0016887">
    <property type="term" value="F:ATP hydrolysis activity"/>
    <property type="evidence" value="ECO:0007669"/>
    <property type="project" value="RHEA"/>
</dbReference>
<evidence type="ECO:0000256" key="6">
    <source>
        <dbReference type="ARBA" id="ARBA00023125"/>
    </source>
</evidence>
<dbReference type="PROSITE" id="PS51198">
    <property type="entry name" value="UVRD_HELICASE_ATP_BIND"/>
    <property type="match status" value="1"/>
</dbReference>
<dbReference type="GO" id="GO:0016539">
    <property type="term" value="P:intein-mediated protein splicing"/>
    <property type="evidence" value="ECO:0007669"/>
    <property type="project" value="InterPro"/>
</dbReference>
<keyword evidence="6" id="KW-0238">DNA-binding</keyword>
<dbReference type="NCBIfam" id="TIGR01443">
    <property type="entry name" value="intein_Cterm"/>
    <property type="match status" value="1"/>
</dbReference>
<dbReference type="PANTHER" id="PTHR11070:SF2">
    <property type="entry name" value="ATP-DEPENDENT DNA HELICASE SRS2"/>
    <property type="match status" value="1"/>
</dbReference>
<dbReference type="SMART" id="SM00305">
    <property type="entry name" value="HintC"/>
    <property type="match status" value="1"/>
</dbReference>
<dbReference type="GO" id="GO:0003677">
    <property type="term" value="F:DNA binding"/>
    <property type="evidence" value="ECO:0007669"/>
    <property type="project" value="UniProtKB-KW"/>
</dbReference>
<keyword evidence="5 12" id="KW-0067">ATP-binding</keyword>
<keyword evidence="17" id="KW-1185">Reference proteome</keyword>
<organism evidence="16 17">
    <name type="scientific">Rhodospirillum centenum (strain ATCC 51521 / SW)</name>
    <dbReference type="NCBI Taxonomy" id="414684"/>
    <lineage>
        <taxon>Bacteria</taxon>
        <taxon>Pseudomonadati</taxon>
        <taxon>Pseudomonadota</taxon>
        <taxon>Alphaproteobacteria</taxon>
        <taxon>Rhodospirillales</taxon>
        <taxon>Rhodospirillaceae</taxon>
        <taxon>Rhodospirillum</taxon>
    </lineage>
</organism>
<evidence type="ECO:0000256" key="12">
    <source>
        <dbReference type="PROSITE-ProRule" id="PRU00560"/>
    </source>
</evidence>
<sequence>MSDLFSDPPPTGRPASTAPSATTPASVPVPAAGAEPAYLAGLNPAQREAVEALDGPVLVLAGAGTGKTRVLTTRLAHLLVTRRAGPWNILTVTFTNKAAREMRERVEALVGVPTEGWWMGTFHALAARILRRHAELVGLKPSFTILDTDDQIRLLKQLMEAENIDSKKWPARVLLGAIERWKDKALTPDRLKREDAGDMAGGRLIDLYRQYQDRLLSLNACDFGDLLLHNIALFQKHNDVLREYQDRFRYILVDEYQDTNVAQYLWLRLLAQAHRNICCVGDDDQCLVAGTLIRMADGSERPIETVGAGDAVLSARGGGACGASVVSRTYARSYSGDLVTVELEDGTRLVSTPEHRHFAGYRLGVTPQLYFTYLMHKRGYGFRLGTSQTYTRARIEPVLGYELRCRQEHADAVWVLAVHGSENEARFLEYTLSLDYGIPTFPFVARKGGSTAGLVHDQSILDRLFKERPTETAGEAVLTRFGLSRDYPHYRPQAHTGRRRNVTVTLCGDNRAAAALHRISVIGSDPDDAAVLASLGLSIRPSKKSNPGWRYETAMADLGRIMATVEQIRRAFDGDVALVQFGRFGAGGEAGTDLDPGPAPDDGELLTAAPAPARVRSSLPMIPAGSVRPGMAMFRADGGLAIVRSVRTEPGVATVHDIDVSRTHNFIANGIITHNSIYGWRGAEVGNILRFDHDFTGARVIRLEQNYRSTAHILGAAHGIIANNQGRLGKQLWTEVDGGEKVRVRGLWDAEEEARWVGDEIEALQRKGLSLGQMAVLVRAGFQTREFEERFITLGLPYRVIGGPRFYERQEIRDALAYLRIVAQPDDDLAFERIINVPKRGIGDATLRQLYVAARTLGVSLAEATWRLTETDELRGKVRSTLRALMEDIARWRGQIDRTPHTDLAQAILDESGYTRMWQQDKSPEAPGRLENLKELINAMGEFENLTGFLEHVALVMDNAEASGLEQVSLMTLHGAKGLEFDVVFLPGWEEGLFPSQRTLDENGIAGLEEERRLAYVGITRGRIRVHVSHAANRRIHGSWATSLPSRFVDELPAEHVEVENAPGIGGAGFGSGGFGSGGFGGASAGGGWSGFGDRFNRMGRQAAQAPARGRVIEGTACQVAPRSRPDRPFNPGSRVFHQKFGYGTVVAVENDKLEIKFDATGVKKVMDSFVVPAEQAG</sequence>
<evidence type="ECO:0000256" key="5">
    <source>
        <dbReference type="ARBA" id="ARBA00022840"/>
    </source>
</evidence>
<dbReference type="InterPro" id="IPR003586">
    <property type="entry name" value="Hint_dom_C"/>
</dbReference>
<keyword evidence="7" id="KW-0413">Isomerase</keyword>
<keyword evidence="3 12" id="KW-0378">Hydrolase</keyword>
<dbReference type="Gene3D" id="3.40.50.300">
    <property type="entry name" value="P-loop containing nucleotide triphosphate hydrolases"/>
    <property type="match status" value="2"/>
</dbReference>
<dbReference type="GO" id="GO:0033202">
    <property type="term" value="C:DNA helicase complex"/>
    <property type="evidence" value="ECO:0007669"/>
    <property type="project" value="TreeGrafter"/>
</dbReference>
<keyword evidence="4 12" id="KW-0347">Helicase</keyword>
<dbReference type="InterPro" id="IPR006141">
    <property type="entry name" value="Intein_N"/>
</dbReference>
<feature type="domain" description="UvrD-like helicase ATP-binding" evidence="14">
    <location>
        <begin position="40"/>
        <end position="334"/>
    </location>
</feature>
<dbReference type="InterPro" id="IPR000212">
    <property type="entry name" value="DNA_helicase_UvrD/REP"/>
</dbReference>
<dbReference type="InterPro" id="IPR014017">
    <property type="entry name" value="DNA_helicase_UvrD-like_C"/>
</dbReference>
<dbReference type="CDD" id="cd00081">
    <property type="entry name" value="Hint"/>
    <property type="match status" value="2"/>
</dbReference>
<dbReference type="RefSeq" id="WP_012567214.1">
    <property type="nucleotide sequence ID" value="NC_011420.2"/>
</dbReference>
<evidence type="ECO:0000313" key="17">
    <source>
        <dbReference type="Proteomes" id="UP000001591"/>
    </source>
</evidence>
<dbReference type="InterPro" id="IPR030934">
    <property type="entry name" value="Intein_C"/>
</dbReference>
<reference evidence="16 17" key="1">
    <citation type="journal article" date="2010" name="BMC Genomics">
        <title>Metabolic flexibility revealed in the genome of the cyst-forming alpha-1 proteobacterium Rhodospirillum centenum.</title>
        <authorList>
            <person name="Lu Y.K."/>
            <person name="Marden J."/>
            <person name="Han M."/>
            <person name="Swingley W.D."/>
            <person name="Mastrian S.D."/>
            <person name="Chowdhury S.R."/>
            <person name="Hao J."/>
            <person name="Helmy T."/>
            <person name="Kim S."/>
            <person name="Kurdoglu A.A."/>
            <person name="Matthies H.J."/>
            <person name="Rollo D."/>
            <person name="Stothard P."/>
            <person name="Blankenship R.E."/>
            <person name="Bauer C.E."/>
            <person name="Touchman J.W."/>
        </authorList>
    </citation>
    <scope>NUCLEOTIDE SEQUENCE [LARGE SCALE GENOMIC DNA]</scope>
    <source>
        <strain evidence="17">ATCC 51521 / SW</strain>
    </source>
</reference>
<comment type="catalytic activity">
    <reaction evidence="8">
        <text>Couples ATP hydrolysis with the unwinding of duplex DNA by translocating in the 3'-5' direction.</text>
        <dbReference type="EC" id="5.6.2.4"/>
    </reaction>
</comment>
<dbReference type="Proteomes" id="UP000001591">
    <property type="component" value="Chromosome"/>
</dbReference>
<dbReference type="eggNOG" id="COG0210">
    <property type="taxonomic scope" value="Bacteria"/>
</dbReference>
<dbReference type="SUPFAM" id="SSF51294">
    <property type="entry name" value="Hedgehog/intein (Hint) domain"/>
    <property type="match status" value="1"/>
</dbReference>
<proteinExistence type="inferred from homology"/>
<dbReference type="InterPro" id="IPR027417">
    <property type="entry name" value="P-loop_NTPase"/>
</dbReference>
<dbReference type="Gene3D" id="1.10.10.160">
    <property type="match status" value="1"/>
</dbReference>
<evidence type="ECO:0000256" key="9">
    <source>
        <dbReference type="ARBA" id="ARBA00034808"/>
    </source>
</evidence>
<dbReference type="Pfam" id="PF21196">
    <property type="entry name" value="PcrA_UvrD_tudor"/>
    <property type="match status" value="1"/>
</dbReference>
<dbReference type="InterPro" id="IPR014016">
    <property type="entry name" value="UvrD-like_ATP-bd"/>
</dbReference>
<dbReference type="PANTHER" id="PTHR11070">
    <property type="entry name" value="UVRD / RECB / PCRA DNA HELICASE FAMILY MEMBER"/>
    <property type="match status" value="1"/>
</dbReference>
<feature type="region of interest" description="Disordered" evidence="13">
    <location>
        <begin position="1"/>
        <end position="29"/>
    </location>
</feature>
<keyword evidence="2 12" id="KW-0547">Nucleotide-binding</keyword>
<dbReference type="STRING" id="414684.RC1_2036"/>
<dbReference type="GO" id="GO:0005829">
    <property type="term" value="C:cytosol"/>
    <property type="evidence" value="ECO:0007669"/>
    <property type="project" value="TreeGrafter"/>
</dbReference>
<dbReference type="EC" id="5.6.2.4" evidence="9"/>
<dbReference type="PROSITE" id="PS50818">
    <property type="entry name" value="INTEIN_C_TER"/>
    <property type="match status" value="1"/>
</dbReference>
<evidence type="ECO:0000256" key="7">
    <source>
        <dbReference type="ARBA" id="ARBA00023235"/>
    </source>
</evidence>
<evidence type="ECO:0000256" key="10">
    <source>
        <dbReference type="ARBA" id="ARBA00034923"/>
    </source>
</evidence>
<dbReference type="FunFam" id="1.10.486.10:FF:000003">
    <property type="entry name" value="ATP-dependent DNA helicase"/>
    <property type="match status" value="1"/>
</dbReference>
<evidence type="ECO:0000256" key="3">
    <source>
        <dbReference type="ARBA" id="ARBA00022801"/>
    </source>
</evidence>
<dbReference type="Gene3D" id="1.10.486.10">
    <property type="entry name" value="PCRA, domain 4"/>
    <property type="match status" value="1"/>
</dbReference>
<feature type="compositionally biased region" description="Low complexity" evidence="13">
    <location>
        <begin position="13"/>
        <end position="29"/>
    </location>
</feature>
<evidence type="ECO:0000256" key="4">
    <source>
        <dbReference type="ARBA" id="ARBA00022806"/>
    </source>
</evidence>
<dbReference type="EMBL" id="CP000613">
    <property type="protein sequence ID" value="ACI99429.1"/>
    <property type="molecule type" value="Genomic_DNA"/>
</dbReference>
<protein>
    <recommendedName>
        <fullName evidence="9">DNA 3'-5' helicase</fullName>
        <ecNumber evidence="9">5.6.2.4</ecNumber>
    </recommendedName>
    <alternativeName>
        <fullName evidence="10">DNA 3'-5' helicase II</fullName>
    </alternativeName>
</protein>
<dbReference type="Gene3D" id="2.170.16.10">
    <property type="entry name" value="Hedgehog/Intein (Hint) domain"/>
    <property type="match status" value="2"/>
</dbReference>
<dbReference type="CDD" id="cd17932">
    <property type="entry name" value="DEXQc_UvrD"/>
    <property type="match status" value="1"/>
</dbReference>
<name>B6IP09_RHOCS</name>
<dbReference type="AlphaFoldDB" id="B6IP09"/>
<dbReference type="InterPro" id="IPR036844">
    <property type="entry name" value="Hint_dom_sf"/>
</dbReference>
<dbReference type="KEGG" id="rce:RC1_2036"/>
<dbReference type="GO" id="GO:0000725">
    <property type="term" value="P:recombinational repair"/>
    <property type="evidence" value="ECO:0007669"/>
    <property type="project" value="TreeGrafter"/>
</dbReference>
<dbReference type="PROSITE" id="PS51217">
    <property type="entry name" value="UVRD_HELICASE_CTER"/>
    <property type="match status" value="1"/>
</dbReference>
<evidence type="ECO:0000256" key="2">
    <source>
        <dbReference type="ARBA" id="ARBA00022741"/>
    </source>
</evidence>
<accession>B6IP09</accession>
<feature type="domain" description="UvrD-like helicase C-terminal" evidence="15">
    <location>
        <begin position="711"/>
        <end position="978"/>
    </location>
</feature>
<dbReference type="InterPro" id="IPR013986">
    <property type="entry name" value="DExx_box_DNA_helicase_dom_sf"/>
</dbReference>
<dbReference type="Pfam" id="PF00580">
    <property type="entry name" value="UvrD-helicase"/>
    <property type="match status" value="1"/>
</dbReference>
<gene>
    <name evidence="16" type="ordered locus">RC1_2036</name>
</gene>
<dbReference type="Pfam" id="PF13361">
    <property type="entry name" value="UvrD_C"/>
    <property type="match status" value="1"/>
</dbReference>
<comment type="catalytic activity">
    <reaction evidence="11">
        <text>ATP + H2O = ADP + phosphate + H(+)</text>
        <dbReference type="Rhea" id="RHEA:13065"/>
        <dbReference type="ChEBI" id="CHEBI:15377"/>
        <dbReference type="ChEBI" id="CHEBI:15378"/>
        <dbReference type="ChEBI" id="CHEBI:30616"/>
        <dbReference type="ChEBI" id="CHEBI:43474"/>
        <dbReference type="ChEBI" id="CHEBI:456216"/>
        <dbReference type="EC" id="5.6.2.4"/>
    </reaction>
</comment>
<dbReference type="HOGENOM" id="CLU_004585_1_0_5"/>
<comment type="similarity">
    <text evidence="1">Belongs to the helicase family. UvrD subfamily.</text>
</comment>
<evidence type="ECO:0000256" key="8">
    <source>
        <dbReference type="ARBA" id="ARBA00034617"/>
    </source>
</evidence>
<evidence type="ECO:0000256" key="1">
    <source>
        <dbReference type="ARBA" id="ARBA00009922"/>
    </source>
</evidence>
<evidence type="ECO:0000259" key="14">
    <source>
        <dbReference type="PROSITE" id="PS51198"/>
    </source>
</evidence>
<evidence type="ECO:0000256" key="11">
    <source>
        <dbReference type="ARBA" id="ARBA00048988"/>
    </source>
</evidence>
<dbReference type="GO" id="GO:0043138">
    <property type="term" value="F:3'-5' DNA helicase activity"/>
    <property type="evidence" value="ECO:0007669"/>
    <property type="project" value="UniProtKB-EC"/>
</dbReference>